<gene>
    <name evidence="2" type="ORF">KC01_LOCUS40222</name>
</gene>
<name>A0AAV2MM78_KNICA</name>
<proteinExistence type="predicted"/>
<feature type="region of interest" description="Disordered" evidence="1">
    <location>
        <begin position="78"/>
        <end position="98"/>
    </location>
</feature>
<sequence length="98" mass="11163">MMMKKKKKENENENENEKMKMKMKMKKKKKKKEKEKKNNNNSRRSVVTIWTDRTQARACPGRAQSCPSTRVDQVLGLSGSVRSPHGSAAGREKPVTSA</sequence>
<dbReference type="EMBL" id="OZ035830">
    <property type="protein sequence ID" value="CAL1614146.1"/>
    <property type="molecule type" value="Genomic_DNA"/>
</dbReference>
<reference evidence="2 3" key="1">
    <citation type="submission" date="2024-04" db="EMBL/GenBank/DDBJ databases">
        <authorList>
            <person name="Waldvogel A.-M."/>
            <person name="Schoenle A."/>
        </authorList>
    </citation>
    <scope>NUCLEOTIDE SEQUENCE [LARGE SCALE GENOMIC DNA]</scope>
</reference>
<organism evidence="2 3">
    <name type="scientific">Knipowitschia caucasica</name>
    <name type="common">Caucasian dwarf goby</name>
    <name type="synonym">Pomatoschistus caucasicus</name>
    <dbReference type="NCBI Taxonomy" id="637954"/>
    <lineage>
        <taxon>Eukaryota</taxon>
        <taxon>Metazoa</taxon>
        <taxon>Chordata</taxon>
        <taxon>Craniata</taxon>
        <taxon>Vertebrata</taxon>
        <taxon>Euteleostomi</taxon>
        <taxon>Actinopterygii</taxon>
        <taxon>Neopterygii</taxon>
        <taxon>Teleostei</taxon>
        <taxon>Neoteleostei</taxon>
        <taxon>Acanthomorphata</taxon>
        <taxon>Gobiaria</taxon>
        <taxon>Gobiiformes</taxon>
        <taxon>Gobioidei</taxon>
        <taxon>Gobiidae</taxon>
        <taxon>Gobiinae</taxon>
        <taxon>Knipowitschia</taxon>
    </lineage>
</organism>
<feature type="region of interest" description="Disordered" evidence="1">
    <location>
        <begin position="1"/>
        <end position="53"/>
    </location>
</feature>
<keyword evidence="3" id="KW-1185">Reference proteome</keyword>
<evidence type="ECO:0000313" key="3">
    <source>
        <dbReference type="Proteomes" id="UP001497482"/>
    </source>
</evidence>
<evidence type="ECO:0000313" key="2">
    <source>
        <dbReference type="EMBL" id="CAL1614146.1"/>
    </source>
</evidence>
<feature type="compositionally biased region" description="Basic and acidic residues" evidence="1">
    <location>
        <begin position="8"/>
        <end position="20"/>
    </location>
</feature>
<dbReference type="Proteomes" id="UP001497482">
    <property type="component" value="Chromosome 8"/>
</dbReference>
<evidence type="ECO:0000256" key="1">
    <source>
        <dbReference type="SAM" id="MobiDB-lite"/>
    </source>
</evidence>
<dbReference type="AlphaFoldDB" id="A0AAV2MM78"/>
<protein>
    <submittedName>
        <fullName evidence="2">Uncharacterized protein</fullName>
    </submittedName>
</protein>
<feature type="compositionally biased region" description="Basic residues" evidence="1">
    <location>
        <begin position="21"/>
        <end position="34"/>
    </location>
</feature>
<accession>A0AAV2MM78</accession>